<organism evidence="5 6">
    <name type="scientific">Actinobacillus succinogenes (strain ATCC 55618 / DSM 22257 / CCUG 43843 / 130Z)</name>
    <dbReference type="NCBI Taxonomy" id="339671"/>
    <lineage>
        <taxon>Bacteria</taxon>
        <taxon>Pseudomonadati</taxon>
        <taxon>Pseudomonadota</taxon>
        <taxon>Gammaproteobacteria</taxon>
        <taxon>Pasteurellales</taxon>
        <taxon>Pasteurellaceae</taxon>
        <taxon>Actinobacillus</taxon>
    </lineage>
</organism>
<evidence type="ECO:0000256" key="3">
    <source>
        <dbReference type="ARBA" id="ARBA00023163"/>
    </source>
</evidence>
<dbReference type="CDD" id="cd00090">
    <property type="entry name" value="HTH_ARSR"/>
    <property type="match status" value="1"/>
</dbReference>
<dbReference type="InterPro" id="IPR036390">
    <property type="entry name" value="WH_DNA-bd_sf"/>
</dbReference>
<dbReference type="PROSITE" id="PS51118">
    <property type="entry name" value="HTH_HXLR"/>
    <property type="match status" value="1"/>
</dbReference>
<dbReference type="GO" id="GO:0003677">
    <property type="term" value="F:DNA binding"/>
    <property type="evidence" value="ECO:0007669"/>
    <property type="project" value="UniProtKB-KW"/>
</dbReference>
<evidence type="ECO:0000256" key="2">
    <source>
        <dbReference type="ARBA" id="ARBA00023125"/>
    </source>
</evidence>
<reference evidence="6" key="1">
    <citation type="journal article" date="2010" name="BMC Genomics">
        <title>A genomic perspective on the potential of Actinobacillus succinogenes for industrial succinate production.</title>
        <authorList>
            <person name="McKinlay J.B."/>
            <person name="Laivenieks M."/>
            <person name="Schindler B.D."/>
            <person name="McKinlay A.A."/>
            <person name="Siddaramappa S."/>
            <person name="Challacombe J.F."/>
            <person name="Lowry S.R."/>
            <person name="Clum A."/>
            <person name="Lapidus A.L."/>
            <person name="Burkhart K.B."/>
            <person name="Harkins V."/>
            <person name="Vieille C."/>
        </authorList>
    </citation>
    <scope>NUCLEOTIDE SEQUENCE [LARGE SCALE GENOMIC DNA]</scope>
    <source>
        <strain evidence="6">ATCC 55618 / DSM 22257 / CCUG 43843 / 130Z</strain>
    </source>
</reference>
<dbReference type="Proteomes" id="UP000001114">
    <property type="component" value="Chromosome"/>
</dbReference>
<accession>A6VNV3</accession>
<dbReference type="PANTHER" id="PTHR33204">
    <property type="entry name" value="TRANSCRIPTIONAL REGULATOR, MARR FAMILY"/>
    <property type="match status" value="1"/>
</dbReference>
<keyword evidence="1" id="KW-0805">Transcription regulation</keyword>
<evidence type="ECO:0000259" key="4">
    <source>
        <dbReference type="PROSITE" id="PS51118"/>
    </source>
</evidence>
<dbReference type="KEGG" id="asu:Asuc_1290"/>
<sequence>MMKKISAIDLAMKLVGGKWKCLILYHLYCGDKRPRDLLQLLEGISQKVLTEQLRQLEGDGLIARRVYSEVPPRVEYRLTDEGAGLEPALRMLCDWSRDYDSRHGNRVEICFAKNEQDTSSLSLQGNVD</sequence>
<dbReference type="HOGENOM" id="CLU_111585_5_1_6"/>
<evidence type="ECO:0000313" key="5">
    <source>
        <dbReference type="EMBL" id="ABR74650.1"/>
    </source>
</evidence>
<dbReference type="Pfam" id="PF01638">
    <property type="entry name" value="HxlR"/>
    <property type="match status" value="1"/>
</dbReference>
<dbReference type="GO" id="GO:0006355">
    <property type="term" value="P:regulation of DNA-templated transcription"/>
    <property type="evidence" value="ECO:0007669"/>
    <property type="project" value="UniProtKB-ARBA"/>
</dbReference>
<keyword evidence="3" id="KW-0804">Transcription</keyword>
<name>A6VNV3_ACTSZ</name>
<dbReference type="PANTHER" id="PTHR33204:SF29">
    <property type="entry name" value="TRANSCRIPTIONAL REGULATOR"/>
    <property type="match status" value="1"/>
</dbReference>
<evidence type="ECO:0000313" key="6">
    <source>
        <dbReference type="Proteomes" id="UP000001114"/>
    </source>
</evidence>
<protein>
    <submittedName>
        <fullName evidence="5">Transcriptional regulator, HxlR family</fullName>
    </submittedName>
</protein>
<feature type="domain" description="HTH hxlR-type" evidence="4">
    <location>
        <begin position="6"/>
        <end position="104"/>
    </location>
</feature>
<keyword evidence="6" id="KW-1185">Reference proteome</keyword>
<proteinExistence type="predicted"/>
<dbReference type="SUPFAM" id="SSF46785">
    <property type="entry name" value="Winged helix' DNA-binding domain"/>
    <property type="match status" value="1"/>
</dbReference>
<dbReference type="AlphaFoldDB" id="A6VNV3"/>
<dbReference type="InterPro" id="IPR002577">
    <property type="entry name" value="HTH_HxlR"/>
</dbReference>
<dbReference type="InterPro" id="IPR011991">
    <property type="entry name" value="ArsR-like_HTH"/>
</dbReference>
<evidence type="ECO:0000256" key="1">
    <source>
        <dbReference type="ARBA" id="ARBA00023015"/>
    </source>
</evidence>
<dbReference type="eggNOG" id="COG1733">
    <property type="taxonomic scope" value="Bacteria"/>
</dbReference>
<keyword evidence="2" id="KW-0238">DNA-binding</keyword>
<dbReference type="RefSeq" id="WP_012073027.1">
    <property type="nucleotide sequence ID" value="NC_009655.1"/>
</dbReference>
<dbReference type="STRING" id="339671.Asuc_1290"/>
<dbReference type="Gene3D" id="1.10.10.10">
    <property type="entry name" value="Winged helix-like DNA-binding domain superfamily/Winged helix DNA-binding domain"/>
    <property type="match status" value="1"/>
</dbReference>
<dbReference type="InterPro" id="IPR036388">
    <property type="entry name" value="WH-like_DNA-bd_sf"/>
</dbReference>
<dbReference type="EMBL" id="CP000746">
    <property type="protein sequence ID" value="ABR74650.1"/>
    <property type="molecule type" value="Genomic_DNA"/>
</dbReference>
<gene>
    <name evidence="5" type="ordered locus">Asuc_1290</name>
</gene>